<dbReference type="AlphaFoldDB" id="A0A0L0SML0"/>
<feature type="compositionally biased region" description="Low complexity" evidence="1">
    <location>
        <begin position="20"/>
        <end position="37"/>
    </location>
</feature>
<feature type="compositionally biased region" description="Acidic residues" evidence="1">
    <location>
        <begin position="133"/>
        <end position="142"/>
    </location>
</feature>
<feature type="region of interest" description="Disordered" evidence="1">
    <location>
        <begin position="214"/>
        <end position="261"/>
    </location>
</feature>
<evidence type="ECO:0000313" key="3">
    <source>
        <dbReference type="Proteomes" id="UP000054350"/>
    </source>
</evidence>
<feature type="compositionally biased region" description="Polar residues" evidence="1">
    <location>
        <begin position="238"/>
        <end position="250"/>
    </location>
</feature>
<keyword evidence="3" id="KW-1185">Reference proteome</keyword>
<reference evidence="3" key="2">
    <citation type="submission" date="2009-11" db="EMBL/GenBank/DDBJ databases">
        <title>The Genome Sequence of Allomyces macrogynus strain ATCC 38327.</title>
        <authorList>
            <consortium name="The Broad Institute Genome Sequencing Platform"/>
            <person name="Russ C."/>
            <person name="Cuomo C."/>
            <person name="Shea T."/>
            <person name="Young S.K."/>
            <person name="Zeng Q."/>
            <person name="Koehrsen M."/>
            <person name="Haas B."/>
            <person name="Borodovsky M."/>
            <person name="Guigo R."/>
            <person name="Alvarado L."/>
            <person name="Berlin A."/>
            <person name="Borenstein D."/>
            <person name="Chen Z."/>
            <person name="Engels R."/>
            <person name="Freedman E."/>
            <person name="Gellesch M."/>
            <person name="Goldberg J."/>
            <person name="Griggs A."/>
            <person name="Gujja S."/>
            <person name="Heiman D."/>
            <person name="Hepburn T."/>
            <person name="Howarth C."/>
            <person name="Jen D."/>
            <person name="Larson L."/>
            <person name="Lewis B."/>
            <person name="Mehta T."/>
            <person name="Park D."/>
            <person name="Pearson M."/>
            <person name="Roberts A."/>
            <person name="Saif S."/>
            <person name="Shenoy N."/>
            <person name="Sisk P."/>
            <person name="Stolte C."/>
            <person name="Sykes S."/>
            <person name="Walk T."/>
            <person name="White J."/>
            <person name="Yandava C."/>
            <person name="Burger G."/>
            <person name="Gray M.W."/>
            <person name="Holland P.W.H."/>
            <person name="King N."/>
            <person name="Lang F.B.F."/>
            <person name="Roger A.J."/>
            <person name="Ruiz-Trillo I."/>
            <person name="Lander E."/>
            <person name="Nusbaum C."/>
        </authorList>
    </citation>
    <scope>NUCLEOTIDE SEQUENCE [LARGE SCALE GENOMIC DNA]</scope>
    <source>
        <strain evidence="3">ATCC 38327</strain>
    </source>
</reference>
<sequence length="261" mass="27186">MQNDHPEPDHQADRDRDRGAAISRAASAAANARRPASPVTVARAASAGTNVRRAPSTARSVGAVSTTPAAPTPPPPALPDYFNPIEYEDPSNLAAMGIKPNTPEKDDQIRQWANVISSFKSEAGSDTPSDVGAGDDDEDEEAPIGVTLRRTASSAQPPAARGVAGQQRSAHPLRRPVADDDDDGVPLAMTMARHDDDDEEEEEDHVPLAAMATTLARVPTSTGPRGGAPSVDPRARTATGTSTNAGQSTAAMDDLLDAYLS</sequence>
<protein>
    <submittedName>
        <fullName evidence="2">Uncharacterized protein</fullName>
    </submittedName>
</protein>
<evidence type="ECO:0000313" key="2">
    <source>
        <dbReference type="EMBL" id="KNE63796.1"/>
    </source>
</evidence>
<gene>
    <name evidence="2" type="ORF">AMAG_19064</name>
</gene>
<proteinExistence type="predicted"/>
<dbReference type="VEuPathDB" id="FungiDB:AMAG_19064"/>
<dbReference type="EMBL" id="GG745343">
    <property type="protein sequence ID" value="KNE63796.1"/>
    <property type="molecule type" value="Genomic_DNA"/>
</dbReference>
<dbReference type="Proteomes" id="UP000054350">
    <property type="component" value="Unassembled WGS sequence"/>
</dbReference>
<organism evidence="2 3">
    <name type="scientific">Allomyces macrogynus (strain ATCC 38327)</name>
    <name type="common">Allomyces javanicus var. macrogynus</name>
    <dbReference type="NCBI Taxonomy" id="578462"/>
    <lineage>
        <taxon>Eukaryota</taxon>
        <taxon>Fungi</taxon>
        <taxon>Fungi incertae sedis</taxon>
        <taxon>Blastocladiomycota</taxon>
        <taxon>Blastocladiomycetes</taxon>
        <taxon>Blastocladiales</taxon>
        <taxon>Blastocladiaceae</taxon>
        <taxon>Allomyces</taxon>
    </lineage>
</organism>
<accession>A0A0L0SML0</accession>
<reference evidence="2 3" key="1">
    <citation type="submission" date="2009-11" db="EMBL/GenBank/DDBJ databases">
        <title>Annotation of Allomyces macrogynus ATCC 38327.</title>
        <authorList>
            <consortium name="The Broad Institute Genome Sequencing Platform"/>
            <person name="Russ C."/>
            <person name="Cuomo C."/>
            <person name="Burger G."/>
            <person name="Gray M.W."/>
            <person name="Holland P.W.H."/>
            <person name="King N."/>
            <person name="Lang F.B.F."/>
            <person name="Roger A.J."/>
            <person name="Ruiz-Trillo I."/>
            <person name="Young S.K."/>
            <person name="Zeng Q."/>
            <person name="Gargeya S."/>
            <person name="Fitzgerald M."/>
            <person name="Haas B."/>
            <person name="Abouelleil A."/>
            <person name="Alvarado L."/>
            <person name="Arachchi H.M."/>
            <person name="Berlin A."/>
            <person name="Chapman S.B."/>
            <person name="Gearin G."/>
            <person name="Goldberg J."/>
            <person name="Griggs A."/>
            <person name="Gujja S."/>
            <person name="Hansen M."/>
            <person name="Heiman D."/>
            <person name="Howarth C."/>
            <person name="Larimer J."/>
            <person name="Lui A."/>
            <person name="MacDonald P.J.P."/>
            <person name="McCowen C."/>
            <person name="Montmayeur A."/>
            <person name="Murphy C."/>
            <person name="Neiman D."/>
            <person name="Pearson M."/>
            <person name="Priest M."/>
            <person name="Roberts A."/>
            <person name="Saif S."/>
            <person name="Shea T."/>
            <person name="Sisk P."/>
            <person name="Stolte C."/>
            <person name="Sykes S."/>
            <person name="Wortman J."/>
            <person name="Nusbaum C."/>
            <person name="Birren B."/>
        </authorList>
    </citation>
    <scope>NUCLEOTIDE SEQUENCE [LARGE SCALE GENOMIC DNA]</scope>
    <source>
        <strain evidence="2 3">ATCC 38327</strain>
    </source>
</reference>
<feature type="compositionally biased region" description="Polar residues" evidence="1">
    <location>
        <begin position="114"/>
        <end position="128"/>
    </location>
</feature>
<evidence type="ECO:0000256" key="1">
    <source>
        <dbReference type="SAM" id="MobiDB-lite"/>
    </source>
</evidence>
<feature type="compositionally biased region" description="Basic and acidic residues" evidence="1">
    <location>
        <begin position="1"/>
        <end position="19"/>
    </location>
</feature>
<name>A0A0L0SML0_ALLM3</name>
<feature type="region of interest" description="Disordered" evidence="1">
    <location>
        <begin position="1"/>
        <end position="188"/>
    </location>
</feature>